<accession>A0A1G9A4T4</accession>
<evidence type="ECO:0000313" key="2">
    <source>
        <dbReference type="EMBL" id="SDK21460.1"/>
    </source>
</evidence>
<dbReference type="RefSeq" id="WP_093214363.1">
    <property type="nucleotide sequence ID" value="NZ_FNFL01000003.1"/>
</dbReference>
<dbReference type="EMBL" id="FNFL01000003">
    <property type="protein sequence ID" value="SDK21460.1"/>
    <property type="molecule type" value="Genomic_DNA"/>
</dbReference>
<keyword evidence="1" id="KW-0732">Signal</keyword>
<proteinExistence type="predicted"/>
<gene>
    <name evidence="2" type="ORF">SAMN05216243_2370</name>
</gene>
<feature type="signal peptide" evidence="1">
    <location>
        <begin position="1"/>
        <end position="28"/>
    </location>
</feature>
<keyword evidence="3" id="KW-1185">Reference proteome</keyword>
<evidence type="ECO:0000256" key="1">
    <source>
        <dbReference type="SAM" id="SignalP"/>
    </source>
</evidence>
<feature type="chain" id="PRO_5011644033" evidence="1">
    <location>
        <begin position="29"/>
        <end position="245"/>
    </location>
</feature>
<name>A0A1G9A4T4_9BACI</name>
<dbReference type="Proteomes" id="UP000198694">
    <property type="component" value="Unassembled WGS sequence"/>
</dbReference>
<sequence length="245" mass="27415">MKKIIAIAVFVFSLAALSVGFGTMTASAQEKYEAVKTPGDYMEYLNEKIEQHETLNKKTLNMNSKPAPAQEVLQKFKELPKEKQKKFVEYLNDPELMKEIMESINELKPGESLKLKGGDVTVSSSINKSNFSTMSTRWDIWHEWTHSQFGLDIMRLRAEAAYTANSSRVTGMIDGRGNVERELTAFTTLTKIRDEEFTNLGLAYGGAYYSYNIRFPNGGIQAGTVTHHVFGDEDGVIGGYVDGDL</sequence>
<organism evidence="2 3">
    <name type="scientific">Sediminibacillus albus</name>
    <dbReference type="NCBI Taxonomy" id="407036"/>
    <lineage>
        <taxon>Bacteria</taxon>
        <taxon>Bacillati</taxon>
        <taxon>Bacillota</taxon>
        <taxon>Bacilli</taxon>
        <taxon>Bacillales</taxon>
        <taxon>Bacillaceae</taxon>
        <taxon>Sediminibacillus</taxon>
    </lineage>
</organism>
<dbReference type="AlphaFoldDB" id="A0A1G9A4T4"/>
<reference evidence="2 3" key="1">
    <citation type="submission" date="2016-10" db="EMBL/GenBank/DDBJ databases">
        <authorList>
            <person name="de Groot N.N."/>
        </authorList>
    </citation>
    <scope>NUCLEOTIDE SEQUENCE [LARGE SCALE GENOMIC DNA]</scope>
    <source>
        <strain evidence="2 3">CGMCC 1.6502</strain>
    </source>
</reference>
<protein>
    <submittedName>
        <fullName evidence="2">Uncharacterized protein</fullName>
    </submittedName>
</protein>
<evidence type="ECO:0000313" key="3">
    <source>
        <dbReference type="Proteomes" id="UP000198694"/>
    </source>
</evidence>